<evidence type="ECO:0000313" key="3">
    <source>
        <dbReference type="Proteomes" id="UP000269945"/>
    </source>
</evidence>
<protein>
    <submittedName>
        <fullName evidence="2">Uncharacterized protein</fullName>
    </submittedName>
</protein>
<sequence>MKSLMLPVPALRVGCCPGGALAKQGPSLREPVATPTPVGLLTPPPPLPSWKRPTGGAFHQPGSGDRHQKKDHSQGQGGSNTKETAGRGWKRPRSWQGPRHRFTDLGTAE</sequence>
<comment type="caution">
    <text evidence="2">The sequence shown here is derived from an EMBL/GenBank/DDBJ whole genome shotgun (WGS) entry which is preliminary data.</text>
</comment>
<feature type="region of interest" description="Disordered" evidence="1">
    <location>
        <begin position="18"/>
        <end position="109"/>
    </location>
</feature>
<gene>
    <name evidence="2" type="ORF">BN2614_LOCUS3</name>
</gene>
<name>A0A9X9LTQ2_GULGU</name>
<feature type="compositionally biased region" description="Basic and acidic residues" evidence="1">
    <location>
        <begin position="64"/>
        <end position="73"/>
    </location>
</feature>
<evidence type="ECO:0000256" key="1">
    <source>
        <dbReference type="SAM" id="MobiDB-lite"/>
    </source>
</evidence>
<dbReference type="AlphaFoldDB" id="A0A9X9LTQ2"/>
<dbReference type="Proteomes" id="UP000269945">
    <property type="component" value="Unassembled WGS sequence"/>
</dbReference>
<reference evidence="2 3" key="1">
    <citation type="submission" date="2018-10" db="EMBL/GenBank/DDBJ databases">
        <authorList>
            <person name="Ekblom R."/>
            <person name="Jareborg N."/>
        </authorList>
    </citation>
    <scope>NUCLEOTIDE SEQUENCE [LARGE SCALE GENOMIC DNA]</scope>
    <source>
        <tissue evidence="2">Muscle</tissue>
    </source>
</reference>
<evidence type="ECO:0000313" key="2">
    <source>
        <dbReference type="EMBL" id="VCW90772.1"/>
    </source>
</evidence>
<feature type="compositionally biased region" description="Low complexity" evidence="1">
    <location>
        <begin position="31"/>
        <end position="41"/>
    </location>
</feature>
<proteinExistence type="predicted"/>
<dbReference type="EMBL" id="CYRY02016356">
    <property type="protein sequence ID" value="VCW90772.1"/>
    <property type="molecule type" value="Genomic_DNA"/>
</dbReference>
<organism evidence="2 3">
    <name type="scientific">Gulo gulo</name>
    <name type="common">Wolverine</name>
    <name type="synonym">Gluton</name>
    <dbReference type="NCBI Taxonomy" id="48420"/>
    <lineage>
        <taxon>Eukaryota</taxon>
        <taxon>Metazoa</taxon>
        <taxon>Chordata</taxon>
        <taxon>Craniata</taxon>
        <taxon>Vertebrata</taxon>
        <taxon>Euteleostomi</taxon>
        <taxon>Mammalia</taxon>
        <taxon>Eutheria</taxon>
        <taxon>Laurasiatheria</taxon>
        <taxon>Carnivora</taxon>
        <taxon>Caniformia</taxon>
        <taxon>Musteloidea</taxon>
        <taxon>Mustelidae</taxon>
        <taxon>Guloninae</taxon>
        <taxon>Gulo</taxon>
    </lineage>
</organism>
<keyword evidence="3" id="KW-1185">Reference proteome</keyword>
<accession>A0A9X9LTQ2</accession>